<name>A0A7X2M029_9BACI</name>
<dbReference type="InterPro" id="IPR041578">
    <property type="entry name" value="PIN_8"/>
</dbReference>
<gene>
    <name evidence="2" type="ORF">GJU40_15985</name>
</gene>
<accession>A0A7X2M029</accession>
<keyword evidence="3" id="KW-1185">Reference proteome</keyword>
<reference evidence="2 3" key="1">
    <citation type="submission" date="2019-11" db="EMBL/GenBank/DDBJ databases">
        <title>Bacillus lacus genome.</title>
        <authorList>
            <person name="Allen C.J."/>
            <person name="Newman J.D."/>
        </authorList>
    </citation>
    <scope>NUCLEOTIDE SEQUENCE [LARGE SCALE GENOMIC DNA]</scope>
    <source>
        <strain evidence="2 3">KCTC 33946</strain>
    </source>
</reference>
<dbReference type="AlphaFoldDB" id="A0A7X2M029"/>
<dbReference type="Pfam" id="PF18476">
    <property type="entry name" value="PIN_8"/>
    <property type="match status" value="1"/>
</dbReference>
<evidence type="ECO:0000313" key="3">
    <source>
        <dbReference type="Proteomes" id="UP000448867"/>
    </source>
</evidence>
<dbReference type="Proteomes" id="UP000448867">
    <property type="component" value="Unassembled WGS sequence"/>
</dbReference>
<comment type="caution">
    <text evidence="2">The sequence shown here is derived from an EMBL/GenBank/DDBJ whole genome shotgun (WGS) entry which is preliminary data.</text>
</comment>
<feature type="domain" description="PIN like" evidence="1">
    <location>
        <begin position="23"/>
        <end position="253"/>
    </location>
</feature>
<organism evidence="2 3">
    <name type="scientific">Metabacillus lacus</name>
    <dbReference type="NCBI Taxonomy" id="1983721"/>
    <lineage>
        <taxon>Bacteria</taxon>
        <taxon>Bacillati</taxon>
        <taxon>Bacillota</taxon>
        <taxon>Bacilli</taxon>
        <taxon>Bacillales</taxon>
        <taxon>Bacillaceae</taxon>
        <taxon>Metabacillus</taxon>
    </lineage>
</organism>
<protein>
    <recommendedName>
        <fullName evidence="1">PIN like domain-containing protein</fullName>
    </recommendedName>
</protein>
<evidence type="ECO:0000259" key="1">
    <source>
        <dbReference type="Pfam" id="PF18476"/>
    </source>
</evidence>
<dbReference type="RefSeq" id="WP_154309107.1">
    <property type="nucleotide sequence ID" value="NZ_WKKI01000040.1"/>
</dbReference>
<proteinExistence type="predicted"/>
<dbReference type="OrthoDB" id="9182727at2"/>
<evidence type="ECO:0000313" key="2">
    <source>
        <dbReference type="EMBL" id="MRX73643.1"/>
    </source>
</evidence>
<dbReference type="EMBL" id="WKKI01000040">
    <property type="protein sequence ID" value="MRX73643.1"/>
    <property type="molecule type" value="Genomic_DNA"/>
</dbReference>
<sequence>MEKNFRDIKKEIQNFITQRNFCVVYDTNIYLNLYEYSPEVTNFFVGLTDKIIDNLILPDTVKREFDRNHSICLNRQRKKFENVITLLNKPLNQMKDKINKQFSILKGYKFPNIDRLQEQVEENIHQVEGAFEDYASELDVLNEFNNRFLDEDKIKKLVDSLASKNNLLKAFSLDEIYLLCAEGEKRYSKSTPPGYKDGKDKSGVQAYGDLLIWKEVMNYCRDLNLNLIFVTDDVKEDWYELNNSERVGFRQELISEFNMQTSQQVIGVTSNELFATLAEIHHLEVPSTVEWILGYDVDNYIQNIVDWGITGEIMEELINSGDRFVDTSTLSNYDGSVFEIQDELLNDELISYEFEGYYDGVAEYNLKLIIKVEAISQQYWGRDDDTKDILLSDPTTHILEGEITIKVSRRIESYLEEFINDHSNGIIEIVSGALCEIDSFTADELCIECGNEIGKYFSQNDEPICERCMVTNSKGEVCPSCGRKVSFENMGGQGFCRNCELENDL</sequence>